<dbReference type="InterPro" id="IPR013087">
    <property type="entry name" value="Znf_C2H2_type"/>
</dbReference>
<evidence type="ECO:0000256" key="8">
    <source>
        <dbReference type="SAM" id="MobiDB-lite"/>
    </source>
</evidence>
<dbReference type="FunFam" id="3.30.160.60:FF:000624">
    <property type="entry name" value="zinc finger protein 697"/>
    <property type="match status" value="1"/>
</dbReference>
<dbReference type="GO" id="GO:0000978">
    <property type="term" value="F:RNA polymerase II cis-regulatory region sequence-specific DNA binding"/>
    <property type="evidence" value="ECO:0007669"/>
    <property type="project" value="TreeGrafter"/>
</dbReference>
<dbReference type="PROSITE" id="PS00028">
    <property type="entry name" value="ZINC_FINGER_C2H2_1"/>
    <property type="match status" value="3"/>
</dbReference>
<dbReference type="Gene3D" id="3.30.160.60">
    <property type="entry name" value="Classic Zinc Finger"/>
    <property type="match status" value="3"/>
</dbReference>
<evidence type="ECO:0000259" key="9">
    <source>
        <dbReference type="PROSITE" id="PS50157"/>
    </source>
</evidence>
<feature type="domain" description="C2H2-type" evidence="9">
    <location>
        <begin position="299"/>
        <end position="328"/>
    </location>
</feature>
<dbReference type="FunFam" id="3.30.160.60:FF:000021">
    <property type="entry name" value="Basic krueppel-like factor 3"/>
    <property type="match status" value="1"/>
</dbReference>
<dbReference type="GO" id="GO:0005634">
    <property type="term" value="C:nucleus"/>
    <property type="evidence" value="ECO:0007669"/>
    <property type="project" value="UniProtKB-SubCell"/>
</dbReference>
<evidence type="ECO:0000256" key="1">
    <source>
        <dbReference type="ARBA" id="ARBA00004123"/>
    </source>
</evidence>
<evidence type="ECO:0000256" key="6">
    <source>
        <dbReference type="ARBA" id="ARBA00023242"/>
    </source>
</evidence>
<dbReference type="SUPFAM" id="SSF57667">
    <property type="entry name" value="beta-beta-alpha zinc fingers"/>
    <property type="match status" value="2"/>
</dbReference>
<dbReference type="GO" id="GO:0008270">
    <property type="term" value="F:zinc ion binding"/>
    <property type="evidence" value="ECO:0007669"/>
    <property type="project" value="UniProtKB-KW"/>
</dbReference>
<proteinExistence type="predicted"/>
<feature type="domain" description="C2H2-type" evidence="9">
    <location>
        <begin position="329"/>
        <end position="358"/>
    </location>
</feature>
<evidence type="ECO:0000256" key="5">
    <source>
        <dbReference type="ARBA" id="ARBA00022833"/>
    </source>
</evidence>
<gene>
    <name evidence="10" type="primary">CSON003712</name>
</gene>
<organism evidence="10">
    <name type="scientific">Culicoides sonorensis</name>
    <name type="common">Biting midge</name>
    <dbReference type="NCBI Taxonomy" id="179676"/>
    <lineage>
        <taxon>Eukaryota</taxon>
        <taxon>Metazoa</taxon>
        <taxon>Ecdysozoa</taxon>
        <taxon>Arthropoda</taxon>
        <taxon>Hexapoda</taxon>
        <taxon>Insecta</taxon>
        <taxon>Pterygota</taxon>
        <taxon>Neoptera</taxon>
        <taxon>Endopterygota</taxon>
        <taxon>Diptera</taxon>
        <taxon>Nematocera</taxon>
        <taxon>Chironomoidea</taxon>
        <taxon>Ceratopogonidae</taxon>
        <taxon>Ceratopogoninae</taxon>
        <taxon>Culicoides</taxon>
        <taxon>Monoculicoides</taxon>
    </lineage>
</organism>
<dbReference type="PANTHER" id="PTHR23235">
    <property type="entry name" value="KRUEPPEL-LIKE TRANSCRIPTION FACTOR"/>
    <property type="match status" value="1"/>
</dbReference>
<keyword evidence="5" id="KW-0862">Zinc</keyword>
<dbReference type="GO" id="GO:0000981">
    <property type="term" value="F:DNA-binding transcription factor activity, RNA polymerase II-specific"/>
    <property type="evidence" value="ECO:0007669"/>
    <property type="project" value="TreeGrafter"/>
</dbReference>
<dbReference type="InterPro" id="IPR036236">
    <property type="entry name" value="Znf_C2H2_sf"/>
</dbReference>
<protein>
    <submittedName>
        <fullName evidence="10">CSON003712 protein</fullName>
    </submittedName>
</protein>
<evidence type="ECO:0000256" key="2">
    <source>
        <dbReference type="ARBA" id="ARBA00022723"/>
    </source>
</evidence>
<keyword evidence="2" id="KW-0479">Metal-binding</keyword>
<dbReference type="EMBL" id="UFQT01000016">
    <property type="protein sequence ID" value="SSX17804.1"/>
    <property type="molecule type" value="Genomic_DNA"/>
</dbReference>
<dbReference type="PANTHER" id="PTHR23235:SF150">
    <property type="entry name" value="KRUEPPEL-LIKE FACTOR LUNA"/>
    <property type="match status" value="1"/>
</dbReference>
<dbReference type="SMART" id="SM00355">
    <property type="entry name" value="ZnF_C2H2"/>
    <property type="match status" value="3"/>
</dbReference>
<keyword evidence="4 7" id="KW-0863">Zinc-finger</keyword>
<evidence type="ECO:0000313" key="10">
    <source>
        <dbReference type="EMBL" id="SSX17804.1"/>
    </source>
</evidence>
<feature type="domain" description="C2H2-type" evidence="9">
    <location>
        <begin position="359"/>
        <end position="382"/>
    </location>
</feature>
<reference evidence="10" key="1">
    <citation type="submission" date="2018-07" db="EMBL/GenBank/DDBJ databases">
        <authorList>
            <person name="Quirk P.G."/>
            <person name="Krulwich T.A."/>
        </authorList>
    </citation>
    <scope>NUCLEOTIDE SEQUENCE</scope>
</reference>
<dbReference type="OMA" id="NHNNIPR"/>
<comment type="subcellular location">
    <subcellularLocation>
        <location evidence="1">Nucleus</location>
    </subcellularLocation>
</comment>
<name>A0A336LIA4_CULSO</name>
<keyword evidence="6" id="KW-0539">Nucleus</keyword>
<dbReference type="FunFam" id="3.30.160.60:FF:000018">
    <property type="entry name" value="Krueppel-like factor 15"/>
    <property type="match status" value="1"/>
</dbReference>
<dbReference type="AlphaFoldDB" id="A0A336LIA4"/>
<evidence type="ECO:0000256" key="3">
    <source>
        <dbReference type="ARBA" id="ARBA00022737"/>
    </source>
</evidence>
<dbReference type="VEuPathDB" id="VectorBase:CSON003712"/>
<keyword evidence="3" id="KW-0677">Repeat</keyword>
<dbReference type="CDD" id="cd21973">
    <property type="entry name" value="KLF6_7_N-like"/>
    <property type="match status" value="1"/>
</dbReference>
<feature type="region of interest" description="Disordered" evidence="8">
    <location>
        <begin position="151"/>
        <end position="210"/>
    </location>
</feature>
<evidence type="ECO:0000256" key="4">
    <source>
        <dbReference type="ARBA" id="ARBA00022771"/>
    </source>
</evidence>
<evidence type="ECO:0000256" key="7">
    <source>
        <dbReference type="PROSITE-ProRule" id="PRU00042"/>
    </source>
</evidence>
<dbReference type="PROSITE" id="PS50157">
    <property type="entry name" value="ZINC_FINGER_C2H2_2"/>
    <property type="match status" value="3"/>
</dbReference>
<dbReference type="Pfam" id="PF00096">
    <property type="entry name" value="zf-C2H2"/>
    <property type="match status" value="3"/>
</dbReference>
<accession>A0A336LIA4</accession>
<sequence length="382" mass="43718">MDILPGGISEEFHIFRELRDIHDTGYFSSHSSIEDQWQQTCYEMERYLKEEPKSNFGNKKMLGDELDNSWELFAPPESPLNSSWKMEVNPICLNKINFDQHIDAMSTTSTSSSCSRLSWDASMRYAVVVKNEPIDTDYEYNSDSYEEVCSSSSEITTSKYEKERKSPSESQNSIELTIVRSPLTPPSSPEPNAKKNEIHGNISNNTNKNRKTLRMTMNPTEAQLSRNTIVKLTTTKTPSIGVARLIQVHPKVNSTAISENKSINTVSPPSSSTKISSITITSKQNTDLVIQNDSKRRIHKCQFLGCKKVYTKSSHLKAHQRTHTGEKPYKCSWEGCEWRFARSDELTRHFRKHTGAKPFKCRHCDRCFSRSDHLALHMKRHA</sequence>